<dbReference type="InterPro" id="IPR017871">
    <property type="entry name" value="ABC_transporter-like_CS"/>
</dbReference>
<dbReference type="PANTHER" id="PTHR24221:SF632">
    <property type="entry name" value="ATP-DEPENDENT LIPID A-CORE FLIPPASE"/>
    <property type="match status" value="1"/>
</dbReference>
<keyword evidence="2 7" id="KW-0812">Transmembrane</keyword>
<keyword evidence="3" id="KW-0547">Nucleotide-binding</keyword>
<evidence type="ECO:0000313" key="11">
    <source>
        <dbReference type="Proteomes" id="UP000566813"/>
    </source>
</evidence>
<accession>A0A7X1FQM8</accession>
<feature type="transmembrane region" description="Helical" evidence="7">
    <location>
        <begin position="176"/>
        <end position="202"/>
    </location>
</feature>
<dbReference type="PROSITE" id="PS50893">
    <property type="entry name" value="ABC_TRANSPORTER_2"/>
    <property type="match status" value="1"/>
</dbReference>
<dbReference type="GO" id="GO:0005524">
    <property type="term" value="F:ATP binding"/>
    <property type="evidence" value="ECO:0007669"/>
    <property type="project" value="UniProtKB-KW"/>
</dbReference>
<organism evidence="10 11">
    <name type="scientific">Novosphingobium flavum</name>
    <dbReference type="NCBI Taxonomy" id="1778672"/>
    <lineage>
        <taxon>Bacteria</taxon>
        <taxon>Pseudomonadati</taxon>
        <taxon>Pseudomonadota</taxon>
        <taxon>Alphaproteobacteria</taxon>
        <taxon>Sphingomonadales</taxon>
        <taxon>Sphingomonadaceae</taxon>
        <taxon>Novosphingobium</taxon>
    </lineage>
</organism>
<dbReference type="AlphaFoldDB" id="A0A7X1FQM8"/>
<proteinExistence type="predicted"/>
<dbReference type="PANTHER" id="PTHR24221">
    <property type="entry name" value="ATP-BINDING CASSETTE SUB-FAMILY B"/>
    <property type="match status" value="1"/>
</dbReference>
<dbReference type="InterPro" id="IPR011527">
    <property type="entry name" value="ABC1_TM_dom"/>
</dbReference>
<sequence>MLKAVTTSEPLPPRDEGLFAVVGRRRLAGPVVLFGLLTALAALTEGAGLVLLVPMLAALDTGAAATGLTGRMGAALAAVGVPVQLEPLLLLFVLLVTLRAALGMARDLAGLRFEAAAIDGLRHRAWSALVHCDWRTIAALRQTDASSLIISSIDRVGYGVRQLIALFANAATLGSIALAGLAIAPAIVILAGVGGVLVLLAYRGLRRRAGLLGQELGEAYSNVHAALIEGLGALRLIKSFGREQAALEGLDDAFARTRRAEYAFGRDTGLARLAFQGAGAALLALVVWLAVRRWGMGAAAVIPTVALFARALPLLGLVQESWQNWAHARPALVDAVNLVHRTEAAAEHEGGRAQAPVAAIPAHLPPIVVERVTVRHAARAEPALDTVSLDLPPGSITALLGPSGAGKSTLADILCGLIAPDEGELRVGEAPIRGAARRQWRERVAYVQQEPVLFHASLRENLLWGAPAADEAAIAAALRAASADFALALPEGLDTVVGDRGARLSGGERQRIALARGLLRAPDLLILDEVTSALDSANEAAVTDAIRRLKGSLTIVIIGHRGALAELAERRITLAAGRVCDGTFAARG</sequence>
<evidence type="ECO:0000256" key="3">
    <source>
        <dbReference type="ARBA" id="ARBA00022741"/>
    </source>
</evidence>
<evidence type="ECO:0000259" key="8">
    <source>
        <dbReference type="PROSITE" id="PS50893"/>
    </source>
</evidence>
<dbReference type="InterPro" id="IPR003439">
    <property type="entry name" value="ABC_transporter-like_ATP-bd"/>
</dbReference>
<feature type="domain" description="ABC transporter" evidence="8">
    <location>
        <begin position="367"/>
        <end position="587"/>
    </location>
</feature>
<dbReference type="GO" id="GO:0034040">
    <property type="term" value="F:ATPase-coupled lipid transmembrane transporter activity"/>
    <property type="evidence" value="ECO:0007669"/>
    <property type="project" value="TreeGrafter"/>
</dbReference>
<dbReference type="InterPro" id="IPR036640">
    <property type="entry name" value="ABC1_TM_sf"/>
</dbReference>
<dbReference type="SUPFAM" id="SSF52540">
    <property type="entry name" value="P-loop containing nucleoside triphosphate hydrolases"/>
    <property type="match status" value="1"/>
</dbReference>
<dbReference type="GO" id="GO:0016887">
    <property type="term" value="F:ATP hydrolysis activity"/>
    <property type="evidence" value="ECO:0007669"/>
    <property type="project" value="InterPro"/>
</dbReference>
<feature type="transmembrane region" description="Helical" evidence="7">
    <location>
        <begin position="31"/>
        <end position="57"/>
    </location>
</feature>
<dbReference type="InterPro" id="IPR003593">
    <property type="entry name" value="AAA+_ATPase"/>
</dbReference>
<keyword evidence="4 10" id="KW-0067">ATP-binding</keyword>
<comment type="subcellular location">
    <subcellularLocation>
        <location evidence="1">Cell membrane</location>
        <topology evidence="1">Multi-pass membrane protein</topology>
    </subcellularLocation>
</comment>
<evidence type="ECO:0000313" key="10">
    <source>
        <dbReference type="EMBL" id="MBC2664627.1"/>
    </source>
</evidence>
<dbReference type="RefSeq" id="WP_185662861.1">
    <property type="nucleotide sequence ID" value="NZ_JACLAW010000002.1"/>
</dbReference>
<dbReference type="PROSITE" id="PS50929">
    <property type="entry name" value="ABC_TM1F"/>
    <property type="match status" value="1"/>
</dbReference>
<dbReference type="GO" id="GO:0140359">
    <property type="term" value="F:ABC-type transporter activity"/>
    <property type="evidence" value="ECO:0007669"/>
    <property type="project" value="InterPro"/>
</dbReference>
<evidence type="ECO:0000256" key="1">
    <source>
        <dbReference type="ARBA" id="ARBA00004651"/>
    </source>
</evidence>
<dbReference type="SMART" id="SM00382">
    <property type="entry name" value="AAA"/>
    <property type="match status" value="1"/>
</dbReference>
<feature type="transmembrane region" description="Helical" evidence="7">
    <location>
        <begin position="273"/>
        <end position="291"/>
    </location>
</feature>
<evidence type="ECO:0000259" key="9">
    <source>
        <dbReference type="PROSITE" id="PS50929"/>
    </source>
</evidence>
<reference evidence="10 11" key="1">
    <citation type="submission" date="2020-08" db="EMBL/GenBank/DDBJ databases">
        <title>The genome sequence of type strain Novosphingobium flavum NBRC 111647.</title>
        <authorList>
            <person name="Liu Y."/>
        </authorList>
    </citation>
    <scope>NUCLEOTIDE SEQUENCE [LARGE SCALE GENOMIC DNA]</scope>
    <source>
        <strain evidence="10 11">NBRC 111647</strain>
    </source>
</reference>
<dbReference type="Proteomes" id="UP000566813">
    <property type="component" value="Unassembled WGS sequence"/>
</dbReference>
<keyword evidence="5 7" id="KW-1133">Transmembrane helix</keyword>
<dbReference type="Pfam" id="PF00005">
    <property type="entry name" value="ABC_tran"/>
    <property type="match status" value="1"/>
</dbReference>
<gene>
    <name evidence="10" type="ORF">H7F51_03730</name>
</gene>
<evidence type="ECO:0000256" key="2">
    <source>
        <dbReference type="ARBA" id="ARBA00022692"/>
    </source>
</evidence>
<comment type="caution">
    <text evidence="10">The sequence shown here is derived from an EMBL/GenBank/DDBJ whole genome shotgun (WGS) entry which is preliminary data.</text>
</comment>
<dbReference type="InterPro" id="IPR027417">
    <property type="entry name" value="P-loop_NTPase"/>
</dbReference>
<evidence type="ECO:0000256" key="5">
    <source>
        <dbReference type="ARBA" id="ARBA00022989"/>
    </source>
</evidence>
<dbReference type="Gene3D" id="3.40.50.300">
    <property type="entry name" value="P-loop containing nucleotide triphosphate hydrolases"/>
    <property type="match status" value="1"/>
</dbReference>
<evidence type="ECO:0000256" key="6">
    <source>
        <dbReference type="ARBA" id="ARBA00023136"/>
    </source>
</evidence>
<dbReference type="Gene3D" id="1.20.1560.10">
    <property type="entry name" value="ABC transporter type 1, transmembrane domain"/>
    <property type="match status" value="1"/>
</dbReference>
<keyword evidence="6 7" id="KW-0472">Membrane</keyword>
<evidence type="ECO:0000256" key="4">
    <source>
        <dbReference type="ARBA" id="ARBA00022840"/>
    </source>
</evidence>
<keyword evidence="11" id="KW-1185">Reference proteome</keyword>
<evidence type="ECO:0000256" key="7">
    <source>
        <dbReference type="SAM" id="Phobius"/>
    </source>
</evidence>
<protein>
    <submittedName>
        <fullName evidence="10">ABC transporter ATP-binding protein</fullName>
    </submittedName>
</protein>
<dbReference type="InterPro" id="IPR039421">
    <property type="entry name" value="Type_1_exporter"/>
</dbReference>
<dbReference type="PROSITE" id="PS00211">
    <property type="entry name" value="ABC_TRANSPORTER_1"/>
    <property type="match status" value="1"/>
</dbReference>
<dbReference type="EMBL" id="JACLAW010000002">
    <property type="protein sequence ID" value="MBC2664627.1"/>
    <property type="molecule type" value="Genomic_DNA"/>
</dbReference>
<dbReference type="GO" id="GO:0005886">
    <property type="term" value="C:plasma membrane"/>
    <property type="evidence" value="ECO:0007669"/>
    <property type="project" value="UniProtKB-SubCell"/>
</dbReference>
<dbReference type="SUPFAM" id="SSF90123">
    <property type="entry name" value="ABC transporter transmembrane region"/>
    <property type="match status" value="1"/>
</dbReference>
<dbReference type="CDD" id="cd03228">
    <property type="entry name" value="ABCC_MRP_Like"/>
    <property type="match status" value="1"/>
</dbReference>
<name>A0A7X1FQM8_9SPHN</name>
<feature type="domain" description="ABC transmembrane type-1" evidence="9">
    <location>
        <begin position="32"/>
        <end position="327"/>
    </location>
</feature>